<name>A0A2S6CQY9_9CYAN</name>
<evidence type="ECO:0000259" key="1">
    <source>
        <dbReference type="Pfam" id="PF03235"/>
    </source>
</evidence>
<dbReference type="EMBL" id="PGEM01000135">
    <property type="protein sequence ID" value="PPJ62194.1"/>
    <property type="molecule type" value="Genomic_DNA"/>
</dbReference>
<gene>
    <name evidence="2" type="ORF">CUN59_16820</name>
</gene>
<evidence type="ECO:0000313" key="2">
    <source>
        <dbReference type="EMBL" id="PPJ62194.1"/>
    </source>
</evidence>
<dbReference type="PANTHER" id="PTHR39639:SF1">
    <property type="entry name" value="DUF262 DOMAIN-CONTAINING PROTEIN"/>
    <property type="match status" value="1"/>
</dbReference>
<keyword evidence="3" id="KW-1185">Reference proteome</keyword>
<evidence type="ECO:0000313" key="3">
    <source>
        <dbReference type="Proteomes" id="UP000239589"/>
    </source>
</evidence>
<dbReference type="Proteomes" id="UP000239589">
    <property type="component" value="Unassembled WGS sequence"/>
</dbReference>
<protein>
    <submittedName>
        <fullName evidence="2">DUF262 domain-containing protein</fullName>
    </submittedName>
</protein>
<organism evidence="2 3">
    <name type="scientific">Cuspidothrix issatschenkoi CHARLIE-1</name>
    <dbReference type="NCBI Taxonomy" id="2052836"/>
    <lineage>
        <taxon>Bacteria</taxon>
        <taxon>Bacillati</taxon>
        <taxon>Cyanobacteriota</taxon>
        <taxon>Cyanophyceae</taxon>
        <taxon>Nostocales</taxon>
        <taxon>Aphanizomenonaceae</taxon>
        <taxon>Cuspidothrix</taxon>
    </lineage>
</organism>
<dbReference type="Pfam" id="PF03235">
    <property type="entry name" value="GmrSD_N"/>
    <property type="match status" value="1"/>
</dbReference>
<feature type="domain" description="GmrSD restriction endonucleases N-terminal" evidence="1">
    <location>
        <begin position="86"/>
        <end position="217"/>
    </location>
</feature>
<comment type="caution">
    <text evidence="2">The sequence shown here is derived from an EMBL/GenBank/DDBJ whole genome shotgun (WGS) entry which is preliminary data.</text>
</comment>
<dbReference type="AlphaFoldDB" id="A0A2S6CQY9"/>
<dbReference type="InterPro" id="IPR004919">
    <property type="entry name" value="GmrSD_N"/>
</dbReference>
<sequence>MLALDEQNTKLINMMTDTHNLNAKITDPDIIIESEILDDLSEYDDENIITAEDINEPFDPTKIRVETRQVSIDELLARISYHQLELEPKFQRKKVWNKIAQSRLIESILLRIPLPAFYIDATNEEKWLVIDGLQRLNSLKEFILDKQLRLTGLESFTQFNEKIYDEIPRNYQRRIEETNLTVIFLEPGTDQEYRQAIFERINTSGLALSPQEIRHALNQGKATNLLERLSESSEFKIATNEEIKSDRMMDCECILRVLVFMVENQELFEYKSHKKVLEKTMAYINSMSDQEIKVLETKFKTIMNLAVEIFGENAFRKNKGKRYPVNKALFEAWSVKLYQLNCQDINFLKVRKEILQQTIIEWSNNGKFKTFLYANLGTFTTVNKRLEQIQELITQVLP</sequence>
<accession>A0A2S6CQY9</accession>
<reference evidence="2 3" key="1">
    <citation type="submission" date="2018-02" db="EMBL/GenBank/DDBJ databases">
        <title>Discovery of a pederin family compound in a non-symbiotic bloom-forming cyanobacterium.</title>
        <authorList>
            <person name="Kust A."/>
            <person name="Mares J."/>
            <person name="Jokela J."/>
            <person name="Urajova P."/>
            <person name="Hajek J."/>
            <person name="Saurav K."/>
            <person name="Voracova K."/>
            <person name="Fewer D.P."/>
            <person name="Haapaniemi E."/>
            <person name="Permi P."/>
            <person name="Rehakova K."/>
            <person name="Sivonen K."/>
            <person name="Hrouzek P."/>
        </authorList>
    </citation>
    <scope>NUCLEOTIDE SEQUENCE [LARGE SCALE GENOMIC DNA]</scope>
    <source>
        <strain evidence="2 3">CHARLIE-1</strain>
    </source>
</reference>
<proteinExistence type="predicted"/>
<dbReference type="PANTHER" id="PTHR39639">
    <property type="entry name" value="CHROMOSOME 16, WHOLE GENOME SHOTGUN SEQUENCE"/>
    <property type="match status" value="1"/>
</dbReference>